<name>A0ACA9L5W8_9GLOM</name>
<accession>A0ACA9L5W8</accession>
<evidence type="ECO:0000313" key="2">
    <source>
        <dbReference type="Proteomes" id="UP000789920"/>
    </source>
</evidence>
<gene>
    <name evidence="1" type="ORF">RPERSI_LOCUS2174</name>
</gene>
<sequence>MVCTIFFCSALAEEINCTACTEYLWTVKNPVTANIKFNDPKLRGSFVLYDNMKDSGTQISGQFARGIKLNDPHLYKFTAHIHST</sequence>
<organism evidence="1 2">
    <name type="scientific">Racocetra persica</name>
    <dbReference type="NCBI Taxonomy" id="160502"/>
    <lineage>
        <taxon>Eukaryota</taxon>
        <taxon>Fungi</taxon>
        <taxon>Fungi incertae sedis</taxon>
        <taxon>Mucoromycota</taxon>
        <taxon>Glomeromycotina</taxon>
        <taxon>Glomeromycetes</taxon>
        <taxon>Diversisporales</taxon>
        <taxon>Gigasporaceae</taxon>
        <taxon>Racocetra</taxon>
    </lineage>
</organism>
<feature type="non-terminal residue" evidence="1">
    <location>
        <position position="84"/>
    </location>
</feature>
<comment type="caution">
    <text evidence="1">The sequence shown here is derived from an EMBL/GenBank/DDBJ whole genome shotgun (WGS) entry which is preliminary data.</text>
</comment>
<dbReference type="EMBL" id="CAJVQC010002296">
    <property type="protein sequence ID" value="CAG8509043.1"/>
    <property type="molecule type" value="Genomic_DNA"/>
</dbReference>
<evidence type="ECO:0000313" key="1">
    <source>
        <dbReference type="EMBL" id="CAG8509043.1"/>
    </source>
</evidence>
<proteinExistence type="predicted"/>
<keyword evidence="2" id="KW-1185">Reference proteome</keyword>
<dbReference type="Proteomes" id="UP000789920">
    <property type="component" value="Unassembled WGS sequence"/>
</dbReference>
<reference evidence="1" key="1">
    <citation type="submission" date="2021-06" db="EMBL/GenBank/DDBJ databases">
        <authorList>
            <person name="Kallberg Y."/>
            <person name="Tangrot J."/>
            <person name="Rosling A."/>
        </authorList>
    </citation>
    <scope>NUCLEOTIDE SEQUENCE</scope>
    <source>
        <strain evidence="1">MA461A</strain>
    </source>
</reference>
<protein>
    <submittedName>
        <fullName evidence="1">14269_t:CDS:1</fullName>
    </submittedName>
</protein>